<protein>
    <recommendedName>
        <fullName evidence="8">Cytochrome P450</fullName>
    </recommendedName>
</protein>
<dbReference type="PRINTS" id="PR00385">
    <property type="entry name" value="P450"/>
</dbReference>
<dbReference type="OrthoDB" id="1372046at2759"/>
<dbReference type="Gene3D" id="1.10.630.10">
    <property type="entry name" value="Cytochrome P450"/>
    <property type="match status" value="1"/>
</dbReference>
<dbReference type="EMBL" id="CAJNOO010000313">
    <property type="protein sequence ID" value="CAF0901735.1"/>
    <property type="molecule type" value="Genomic_DNA"/>
</dbReference>
<keyword evidence="4" id="KW-0503">Monooxygenase</keyword>
<dbReference type="InterPro" id="IPR017972">
    <property type="entry name" value="Cyt_P450_CS"/>
</dbReference>
<dbReference type="SUPFAM" id="SSF48264">
    <property type="entry name" value="Cytochrome P450"/>
    <property type="match status" value="1"/>
</dbReference>
<dbReference type="PROSITE" id="PS00086">
    <property type="entry name" value="CYTOCHROME_P450"/>
    <property type="match status" value="1"/>
</dbReference>
<dbReference type="GO" id="GO:0020037">
    <property type="term" value="F:heme binding"/>
    <property type="evidence" value="ECO:0007669"/>
    <property type="project" value="InterPro"/>
</dbReference>
<accession>A0A813ZRT6</accession>
<comment type="caution">
    <text evidence="5">The sequence shown here is derived from an EMBL/GenBank/DDBJ whole genome shotgun (WGS) entry which is preliminary data.</text>
</comment>
<evidence type="ECO:0000313" key="5">
    <source>
        <dbReference type="EMBL" id="CAF0901735.1"/>
    </source>
</evidence>
<dbReference type="GO" id="GO:0005506">
    <property type="term" value="F:iron ion binding"/>
    <property type="evidence" value="ECO:0007669"/>
    <property type="project" value="InterPro"/>
</dbReference>
<evidence type="ECO:0000313" key="7">
    <source>
        <dbReference type="Proteomes" id="UP000663882"/>
    </source>
</evidence>
<reference evidence="5" key="1">
    <citation type="submission" date="2021-02" db="EMBL/GenBank/DDBJ databases">
        <authorList>
            <person name="Nowell W R."/>
        </authorList>
    </citation>
    <scope>NUCLEOTIDE SEQUENCE</scope>
</reference>
<dbReference type="PANTHER" id="PTHR24305">
    <property type="entry name" value="CYTOCHROME P450"/>
    <property type="match status" value="1"/>
</dbReference>
<dbReference type="Proteomes" id="UP000663823">
    <property type="component" value="Unassembled WGS sequence"/>
</dbReference>
<comment type="cofactor">
    <cofactor evidence="1 3">
        <name>heme</name>
        <dbReference type="ChEBI" id="CHEBI:30413"/>
    </cofactor>
</comment>
<keyword evidence="3 4" id="KW-0479">Metal-binding</keyword>
<keyword evidence="3 4" id="KW-0408">Iron</keyword>
<proteinExistence type="inferred from homology"/>
<dbReference type="PRINTS" id="PR00463">
    <property type="entry name" value="EP450I"/>
</dbReference>
<dbReference type="EMBL" id="CAJOAX010002040">
    <property type="protein sequence ID" value="CAF3766311.1"/>
    <property type="molecule type" value="Genomic_DNA"/>
</dbReference>
<evidence type="ECO:0000313" key="6">
    <source>
        <dbReference type="EMBL" id="CAF3766311.1"/>
    </source>
</evidence>
<dbReference type="PANTHER" id="PTHR24305:SF166">
    <property type="entry name" value="CYTOCHROME P450 12A4, MITOCHONDRIAL-RELATED"/>
    <property type="match status" value="1"/>
</dbReference>
<dbReference type="InterPro" id="IPR001128">
    <property type="entry name" value="Cyt_P450"/>
</dbReference>
<gene>
    <name evidence="6" type="ORF">OTI717_LOCUS16402</name>
    <name evidence="5" type="ORF">RFH988_LOCUS9018</name>
</gene>
<dbReference type="CDD" id="cd00302">
    <property type="entry name" value="cytochrome_P450"/>
    <property type="match status" value="1"/>
</dbReference>
<dbReference type="InterPro" id="IPR002401">
    <property type="entry name" value="Cyt_P450_E_grp-I"/>
</dbReference>
<dbReference type="Pfam" id="PF00067">
    <property type="entry name" value="p450"/>
    <property type="match status" value="1"/>
</dbReference>
<evidence type="ECO:0000256" key="1">
    <source>
        <dbReference type="ARBA" id="ARBA00001971"/>
    </source>
</evidence>
<dbReference type="AlphaFoldDB" id="A0A813ZRT6"/>
<dbReference type="GO" id="GO:0004497">
    <property type="term" value="F:monooxygenase activity"/>
    <property type="evidence" value="ECO:0007669"/>
    <property type="project" value="UniProtKB-KW"/>
</dbReference>
<feature type="binding site" description="axial binding residue" evidence="3">
    <location>
        <position position="200"/>
    </location>
    <ligand>
        <name>heme</name>
        <dbReference type="ChEBI" id="CHEBI:30413"/>
    </ligand>
    <ligandPart>
        <name>Fe</name>
        <dbReference type="ChEBI" id="CHEBI:18248"/>
    </ligandPart>
</feature>
<dbReference type="InterPro" id="IPR036396">
    <property type="entry name" value="Cyt_P450_sf"/>
</dbReference>
<comment type="similarity">
    <text evidence="2 4">Belongs to the cytochrome P450 family.</text>
</comment>
<dbReference type="Proteomes" id="UP000663882">
    <property type="component" value="Unassembled WGS sequence"/>
</dbReference>
<keyword evidence="3 4" id="KW-0349">Heme</keyword>
<sequence length="259" mass="29071">MIEQEQNETSDAIAERKRTSLIASLVTSLQPDEQIEANKSEEEKKGLSRRELIDEMLLFLVAGFETSSTALAWLIHLMSKHPRVQQKIKAELIGDNEKQDLSLDRLDSLVYLDCVIKEVLRFCPPADGTNRALTADDRLPITGAQLYKGDIVGIPIVNLARDNRYWSIDPNLFYPERFLGEDKDHHPYALIPFGGGHRQCAGQDLARFELKVITARLMQHVTFGDGGPEINAGGYVHKLTILPKHVGVIIEFDQLSSIL</sequence>
<evidence type="ECO:0000256" key="3">
    <source>
        <dbReference type="PIRSR" id="PIRSR602401-1"/>
    </source>
</evidence>
<dbReference type="GO" id="GO:0016705">
    <property type="term" value="F:oxidoreductase activity, acting on paired donors, with incorporation or reduction of molecular oxygen"/>
    <property type="evidence" value="ECO:0007669"/>
    <property type="project" value="InterPro"/>
</dbReference>
<dbReference type="InterPro" id="IPR050121">
    <property type="entry name" value="Cytochrome_P450_monoxygenase"/>
</dbReference>
<name>A0A813ZRT6_9BILA</name>
<keyword evidence="4" id="KW-0560">Oxidoreductase</keyword>
<evidence type="ECO:0000256" key="4">
    <source>
        <dbReference type="RuleBase" id="RU000461"/>
    </source>
</evidence>
<evidence type="ECO:0008006" key="8">
    <source>
        <dbReference type="Google" id="ProtNLM"/>
    </source>
</evidence>
<evidence type="ECO:0000256" key="2">
    <source>
        <dbReference type="ARBA" id="ARBA00010617"/>
    </source>
</evidence>
<organism evidence="5 7">
    <name type="scientific">Rotaria sordida</name>
    <dbReference type="NCBI Taxonomy" id="392033"/>
    <lineage>
        <taxon>Eukaryota</taxon>
        <taxon>Metazoa</taxon>
        <taxon>Spiralia</taxon>
        <taxon>Gnathifera</taxon>
        <taxon>Rotifera</taxon>
        <taxon>Eurotatoria</taxon>
        <taxon>Bdelloidea</taxon>
        <taxon>Philodinida</taxon>
        <taxon>Philodinidae</taxon>
        <taxon>Rotaria</taxon>
    </lineage>
</organism>